<dbReference type="SUPFAM" id="SSF53850">
    <property type="entry name" value="Periplasmic binding protein-like II"/>
    <property type="match status" value="1"/>
</dbReference>
<dbReference type="PROSITE" id="PS50931">
    <property type="entry name" value="HTH_LYSR"/>
    <property type="match status" value="1"/>
</dbReference>
<evidence type="ECO:0000313" key="7">
    <source>
        <dbReference type="Proteomes" id="UP001620408"/>
    </source>
</evidence>
<keyword evidence="7" id="KW-1185">Reference proteome</keyword>
<dbReference type="SUPFAM" id="SSF46785">
    <property type="entry name" value="Winged helix' DNA-binding domain"/>
    <property type="match status" value="1"/>
</dbReference>
<keyword evidence="2" id="KW-0805">Transcription regulation</keyword>
<evidence type="ECO:0000256" key="4">
    <source>
        <dbReference type="ARBA" id="ARBA00023163"/>
    </source>
</evidence>
<evidence type="ECO:0000259" key="5">
    <source>
        <dbReference type="PROSITE" id="PS50931"/>
    </source>
</evidence>
<dbReference type="InterPro" id="IPR058163">
    <property type="entry name" value="LysR-type_TF_proteobact-type"/>
</dbReference>
<accession>A0ABW8KA53</accession>
<dbReference type="CDD" id="cd08432">
    <property type="entry name" value="PBP2_GcdR_TrpI_HvrB_AmpR_like"/>
    <property type="match status" value="1"/>
</dbReference>
<dbReference type="InterPro" id="IPR005119">
    <property type="entry name" value="LysR_subst-bd"/>
</dbReference>
<dbReference type="Proteomes" id="UP001620408">
    <property type="component" value="Unassembled WGS sequence"/>
</dbReference>
<reference evidence="6 7" key="1">
    <citation type="submission" date="2020-10" db="EMBL/GenBank/DDBJ databases">
        <title>Phylogeny of dyella-like bacteria.</title>
        <authorList>
            <person name="Fu J."/>
        </authorList>
    </citation>
    <scope>NUCLEOTIDE SEQUENCE [LARGE SCALE GENOMIC DNA]</scope>
    <source>
        <strain evidence="6 7">BB4</strain>
    </source>
</reference>
<evidence type="ECO:0000256" key="2">
    <source>
        <dbReference type="ARBA" id="ARBA00023015"/>
    </source>
</evidence>
<dbReference type="InterPro" id="IPR036390">
    <property type="entry name" value="WH_DNA-bd_sf"/>
</dbReference>
<dbReference type="PANTHER" id="PTHR30537:SF79">
    <property type="entry name" value="TRANSCRIPTIONAL REGULATOR-RELATED"/>
    <property type="match status" value="1"/>
</dbReference>
<dbReference type="RefSeq" id="WP_379984203.1">
    <property type="nucleotide sequence ID" value="NZ_JADIKD010000012.1"/>
</dbReference>
<feature type="domain" description="HTH lysR-type" evidence="5">
    <location>
        <begin position="6"/>
        <end position="63"/>
    </location>
</feature>
<dbReference type="InterPro" id="IPR036388">
    <property type="entry name" value="WH-like_DNA-bd_sf"/>
</dbReference>
<comment type="similarity">
    <text evidence="1">Belongs to the LysR transcriptional regulatory family.</text>
</comment>
<proteinExistence type="inferred from homology"/>
<dbReference type="Pfam" id="PF03466">
    <property type="entry name" value="LysR_substrate"/>
    <property type="match status" value="1"/>
</dbReference>
<dbReference type="Gene3D" id="3.40.190.10">
    <property type="entry name" value="Periplasmic binding protein-like II"/>
    <property type="match status" value="2"/>
</dbReference>
<keyword evidence="4" id="KW-0804">Transcription</keyword>
<gene>
    <name evidence="6" type="ORF">ISS97_21085</name>
</gene>
<dbReference type="Gene3D" id="1.10.10.10">
    <property type="entry name" value="Winged helix-like DNA-binding domain superfamily/Winged helix DNA-binding domain"/>
    <property type="match status" value="1"/>
</dbReference>
<protein>
    <submittedName>
        <fullName evidence="6">LysR family transcriptional regulator</fullName>
    </submittedName>
</protein>
<dbReference type="EMBL" id="JADIKD010000012">
    <property type="protein sequence ID" value="MFK2919769.1"/>
    <property type="molecule type" value="Genomic_DNA"/>
</dbReference>
<dbReference type="PANTHER" id="PTHR30537">
    <property type="entry name" value="HTH-TYPE TRANSCRIPTIONAL REGULATOR"/>
    <property type="match status" value="1"/>
</dbReference>
<comment type="caution">
    <text evidence="6">The sequence shown here is derived from an EMBL/GenBank/DDBJ whole genome shotgun (WGS) entry which is preliminary data.</text>
</comment>
<organism evidence="6 7">
    <name type="scientific">Dyella koreensis</name>
    <dbReference type="NCBI Taxonomy" id="311235"/>
    <lineage>
        <taxon>Bacteria</taxon>
        <taxon>Pseudomonadati</taxon>
        <taxon>Pseudomonadota</taxon>
        <taxon>Gammaproteobacteria</taxon>
        <taxon>Lysobacterales</taxon>
        <taxon>Rhodanobacteraceae</taxon>
        <taxon>Dyella</taxon>
    </lineage>
</organism>
<evidence type="ECO:0000256" key="1">
    <source>
        <dbReference type="ARBA" id="ARBA00009437"/>
    </source>
</evidence>
<name>A0ABW8KA53_9GAMM</name>
<dbReference type="InterPro" id="IPR000847">
    <property type="entry name" value="LysR_HTH_N"/>
</dbReference>
<dbReference type="Pfam" id="PF00126">
    <property type="entry name" value="HTH_1"/>
    <property type="match status" value="1"/>
</dbReference>
<evidence type="ECO:0000313" key="6">
    <source>
        <dbReference type="EMBL" id="MFK2919769.1"/>
    </source>
</evidence>
<keyword evidence="3" id="KW-0238">DNA-binding</keyword>
<sequence>MRYVLPPMHTLRTFEALSRLHSFAGAAEELHLTASAVSHQIRAIESFYASKLFQRNRHDVSLTPAGEKLLEVIQAFLQQLSSVSESLRSQDARRLAVTAPPSLVSRWLMPRLGEFLREHPEIDFKLHATTTLIDLDAEQADFAIRYGDGHWPGLRSQKLFDEQIFPVASPHYITRAKLQKASKLKACVLLRDDFQSWERWSEQTGENLDAATWGSVFNDSALLLQAAEAGHGVALGRSALIADAIAAGTLKRIGKQAMTAPGAYYLVSPTRRSESAPATAFRNWLTEQARLSPA</sequence>
<evidence type="ECO:0000256" key="3">
    <source>
        <dbReference type="ARBA" id="ARBA00023125"/>
    </source>
</evidence>